<evidence type="ECO:0000256" key="1">
    <source>
        <dbReference type="SAM" id="MobiDB-lite"/>
    </source>
</evidence>
<accession>A0A1J7IRC3</accession>
<feature type="compositionally biased region" description="Acidic residues" evidence="1">
    <location>
        <begin position="110"/>
        <end position="119"/>
    </location>
</feature>
<sequence length="669" mass="73041">MTSTPEPPTTRHFRLSPLDDWEHYRLQTAAWHDHCLTHPPFSGLSRVPYLRRPRRLYGSAEGQIERAPFALDPSLYVQPDDQLYYPPPDDDDDSEESDGSPKSDSSDHSDDSDDSDDSDGSGGSGTGYDGYNSENGGNGGNGGNGPNGDGHGDNGNNNGNNGANGVNGAQDNDEDDNGFDENFFLNGHHPSYLDNHAREDSDESSSDHAYQNDARRQHRAYVAAFILLNGTIQTGALSPVAGVDSGYYSISRQVRTIRHVPREEPLGRVSTVSSTSGKAYGFDLNSRRIVRLRRALSAPLEGVLDDVVNEGRPVNVNLVPIVLQGPVQPNIAISSRHSSEPEEFPPYHDLLAERSVQAQSPTSSTSPSPGKQLKVQYEDPNEKSKQPPQDTLLDEPPKFGSLSRVDSLTRSTRHRLTKPMTTLARFHSRAESQHTPSSSAPASIAYHHIGSSLDAVMDGPSPSTTYSPAHDNDVSPNPIATPNLLEDGDGIDTTPAAPTTTPRPLADVEVSPWVQNLHGNNEPSPPPQIPPTRPRRRSRLANFIRKLFRRRSKPRALGLKRLWRRVRHRRSKSPSRHSPIIQRAGTNSSKSSKKAKPTTNTPAAKINAGLEQKARVKTRSSPDRQKHEHRTAKETAYGILSPGAGESSKRAFETAPLLRAANVVFMAGS</sequence>
<feature type="compositionally biased region" description="Polar residues" evidence="1">
    <location>
        <begin position="513"/>
        <end position="522"/>
    </location>
</feature>
<feature type="compositionally biased region" description="Basic and acidic residues" evidence="1">
    <location>
        <begin position="376"/>
        <end position="385"/>
    </location>
</feature>
<dbReference type="Proteomes" id="UP000182658">
    <property type="component" value="Unassembled WGS sequence"/>
</dbReference>
<evidence type="ECO:0000313" key="3">
    <source>
        <dbReference type="Proteomes" id="UP000182658"/>
    </source>
</evidence>
<evidence type="ECO:0000313" key="2">
    <source>
        <dbReference type="EMBL" id="OIW29755.1"/>
    </source>
</evidence>
<proteinExistence type="predicted"/>
<feature type="compositionally biased region" description="Basic residues" evidence="1">
    <location>
        <begin position="561"/>
        <end position="575"/>
    </location>
</feature>
<name>A0A1J7IRC3_9PEZI</name>
<dbReference type="EMBL" id="KV875097">
    <property type="protein sequence ID" value="OIW29755.1"/>
    <property type="molecule type" value="Genomic_DNA"/>
</dbReference>
<feature type="region of interest" description="Disordered" evidence="1">
    <location>
        <begin position="61"/>
        <end position="213"/>
    </location>
</feature>
<reference evidence="2 3" key="1">
    <citation type="submission" date="2016-10" db="EMBL/GenBank/DDBJ databases">
        <title>Draft genome sequence of Coniochaeta ligniaria NRRL30616, a lignocellulolytic fungus for bioabatement of inhibitors in plant biomass hydrolysates.</title>
        <authorList>
            <consortium name="DOE Joint Genome Institute"/>
            <person name="Jimenez D.J."/>
            <person name="Hector R.E."/>
            <person name="Riley R."/>
            <person name="Sun H."/>
            <person name="Grigoriev I.V."/>
            <person name="Van Elsas J.D."/>
            <person name="Nichols N.N."/>
        </authorList>
    </citation>
    <scope>NUCLEOTIDE SEQUENCE [LARGE SCALE GENOMIC DNA]</scope>
    <source>
        <strain evidence="2 3">NRRL 30616</strain>
    </source>
</reference>
<feature type="compositionally biased region" description="Low complexity" evidence="1">
    <location>
        <begin position="493"/>
        <end position="502"/>
    </location>
</feature>
<protein>
    <submittedName>
        <fullName evidence="2">Uncharacterized protein</fullName>
    </submittedName>
</protein>
<feature type="compositionally biased region" description="Low complexity" evidence="1">
    <location>
        <begin position="154"/>
        <end position="170"/>
    </location>
</feature>
<feature type="region of interest" description="Disordered" evidence="1">
    <location>
        <begin position="559"/>
        <end position="650"/>
    </location>
</feature>
<dbReference type="OrthoDB" id="5267402at2759"/>
<feature type="region of interest" description="Disordered" evidence="1">
    <location>
        <begin position="355"/>
        <end position="537"/>
    </location>
</feature>
<gene>
    <name evidence="2" type="ORF">CONLIGDRAFT_680573</name>
</gene>
<organism evidence="2 3">
    <name type="scientific">Coniochaeta ligniaria NRRL 30616</name>
    <dbReference type="NCBI Taxonomy" id="1408157"/>
    <lineage>
        <taxon>Eukaryota</taxon>
        <taxon>Fungi</taxon>
        <taxon>Dikarya</taxon>
        <taxon>Ascomycota</taxon>
        <taxon>Pezizomycotina</taxon>
        <taxon>Sordariomycetes</taxon>
        <taxon>Sordariomycetidae</taxon>
        <taxon>Coniochaetales</taxon>
        <taxon>Coniochaetaceae</taxon>
        <taxon>Coniochaeta</taxon>
    </lineage>
</organism>
<feature type="compositionally biased region" description="Pro residues" evidence="1">
    <location>
        <begin position="523"/>
        <end position="532"/>
    </location>
</feature>
<dbReference type="InParanoid" id="A0A1J7IRC3"/>
<feature type="compositionally biased region" description="Low complexity" evidence="1">
    <location>
        <begin position="360"/>
        <end position="369"/>
    </location>
</feature>
<feature type="compositionally biased region" description="Gly residues" evidence="1">
    <location>
        <begin position="136"/>
        <end position="149"/>
    </location>
</feature>
<feature type="compositionally biased region" description="Basic and acidic residues" evidence="1">
    <location>
        <begin position="99"/>
        <end position="109"/>
    </location>
</feature>
<keyword evidence="3" id="KW-1185">Reference proteome</keyword>
<dbReference type="AlphaFoldDB" id="A0A1J7IRC3"/>
<feature type="compositionally biased region" description="Acidic residues" evidence="1">
    <location>
        <begin position="88"/>
        <end position="98"/>
    </location>
</feature>